<organism evidence="10 11">
    <name type="scientific">Desulfuromonas soudanensis</name>
    <dbReference type="NCBI Taxonomy" id="1603606"/>
    <lineage>
        <taxon>Bacteria</taxon>
        <taxon>Pseudomonadati</taxon>
        <taxon>Thermodesulfobacteriota</taxon>
        <taxon>Desulfuromonadia</taxon>
        <taxon>Desulfuromonadales</taxon>
        <taxon>Desulfuromonadaceae</taxon>
        <taxon>Desulfuromonas</taxon>
    </lineage>
</organism>
<dbReference type="InterPro" id="IPR025835">
    <property type="entry name" value="Thiopurine_S-MeTrfase"/>
</dbReference>
<accession>A0A0M4DFN2</accession>
<dbReference type="PANTHER" id="PTHR10259">
    <property type="entry name" value="THIOPURINE S-METHYLTRANSFERASE"/>
    <property type="match status" value="1"/>
</dbReference>
<gene>
    <name evidence="10" type="ORF">DSOUD_0775</name>
</gene>
<dbReference type="KEGG" id="des:DSOUD_0775"/>
<dbReference type="Gene3D" id="3.40.50.150">
    <property type="entry name" value="Vaccinia Virus protein VP39"/>
    <property type="match status" value="1"/>
</dbReference>
<evidence type="ECO:0000256" key="7">
    <source>
        <dbReference type="ARBA" id="ARBA00022679"/>
    </source>
</evidence>
<evidence type="ECO:0000313" key="11">
    <source>
        <dbReference type="Proteomes" id="UP000057158"/>
    </source>
</evidence>
<evidence type="ECO:0000256" key="1">
    <source>
        <dbReference type="ARBA" id="ARBA00000903"/>
    </source>
</evidence>
<dbReference type="OrthoDB" id="9778208at2"/>
<keyword evidence="7 10" id="KW-0808">Transferase</keyword>
<dbReference type="GO" id="GO:0005737">
    <property type="term" value="C:cytoplasm"/>
    <property type="evidence" value="ECO:0007669"/>
    <property type="project" value="UniProtKB-SubCell"/>
</dbReference>
<evidence type="ECO:0000256" key="4">
    <source>
        <dbReference type="ARBA" id="ARBA00011905"/>
    </source>
</evidence>
<comment type="similarity">
    <text evidence="3">Belongs to the class I-like SAM-binding methyltransferase superfamily. TPMT family.</text>
</comment>
<evidence type="ECO:0000256" key="2">
    <source>
        <dbReference type="ARBA" id="ARBA00004496"/>
    </source>
</evidence>
<dbReference type="InterPro" id="IPR008854">
    <property type="entry name" value="TPMT"/>
</dbReference>
<proteinExistence type="inferred from homology"/>
<keyword evidence="5" id="KW-0963">Cytoplasm</keyword>
<dbReference type="EC" id="2.1.1.67" evidence="4 9"/>
<evidence type="ECO:0000256" key="9">
    <source>
        <dbReference type="NCBIfam" id="TIGR03840"/>
    </source>
</evidence>
<dbReference type="STRING" id="1603606.DSOUD_0775"/>
<evidence type="ECO:0000256" key="8">
    <source>
        <dbReference type="ARBA" id="ARBA00022691"/>
    </source>
</evidence>
<dbReference type="InterPro" id="IPR022474">
    <property type="entry name" value="Thiopur_S-MeTfrase_Se/Te_detox"/>
</dbReference>
<dbReference type="InterPro" id="IPR029063">
    <property type="entry name" value="SAM-dependent_MTases_sf"/>
</dbReference>
<reference evidence="10 11" key="1">
    <citation type="submission" date="2015-07" db="EMBL/GenBank/DDBJ databases">
        <title>Isolation and Genomic Characterization of a Novel Halophilic Metal-Reducing Deltaproteobacterium from the Deep Subsurface.</title>
        <authorList>
            <person name="Badalamenti J.P."/>
            <person name="Summers Z.M."/>
            <person name="Gralnick J.A."/>
            <person name="Bond D.R."/>
        </authorList>
    </citation>
    <scope>NUCLEOTIDE SEQUENCE [LARGE SCALE GENOMIC DNA]</scope>
    <source>
        <strain evidence="10 11">WTL</strain>
    </source>
</reference>
<dbReference type="PATRIC" id="fig|1603606.3.peg.850"/>
<dbReference type="RefSeq" id="WP_082351386.1">
    <property type="nucleotide sequence ID" value="NZ_CP010802.1"/>
</dbReference>
<dbReference type="AlphaFoldDB" id="A0A0M4DFN2"/>
<protein>
    <recommendedName>
        <fullName evidence="4 9">Thiopurine S-methyltransferase</fullName>
        <ecNumber evidence="4 9">2.1.1.67</ecNumber>
    </recommendedName>
</protein>
<keyword evidence="11" id="KW-1185">Reference proteome</keyword>
<dbReference type="EMBL" id="CP010802">
    <property type="protein sequence ID" value="ALC15562.1"/>
    <property type="molecule type" value="Genomic_DNA"/>
</dbReference>
<keyword evidence="6 10" id="KW-0489">Methyltransferase</keyword>
<sequence length="275" mass="30813">MCVEAAWDRAGIRGAPRITLPLPGCQLLSPAPCFFRSRGSCVTYGREGSANQRKEEEKRRRFWEEAWQKGNIGFHKEEVHRYLRRHYIRLAVATGETVFVPLCGKSRDLLWLAEEEAAVCGVELSTLAVDAFFAENALEAARQSYGPFESWRSGTLQILLGDLFALVPADLAEVRAVYDRASLVAFPPDMRRRYADHLAVLLPSGCRILLVSYTYEQSELAGPPFSVPPAEVEELFGDAFTIELLEEEDALSDHPTLRARGLTALTESARLLVRR</sequence>
<dbReference type="HAMAP" id="MF_00812">
    <property type="entry name" value="Thiopur_methtran"/>
    <property type="match status" value="1"/>
</dbReference>
<dbReference type="GO" id="GO:0008119">
    <property type="term" value="F:thiopurine S-methyltransferase activity"/>
    <property type="evidence" value="ECO:0007669"/>
    <property type="project" value="UniProtKB-UniRule"/>
</dbReference>
<dbReference type="NCBIfam" id="NF009732">
    <property type="entry name" value="PRK13255.1"/>
    <property type="match status" value="1"/>
</dbReference>
<dbReference type="Pfam" id="PF05724">
    <property type="entry name" value="TPMT"/>
    <property type="match status" value="1"/>
</dbReference>
<evidence type="ECO:0000256" key="5">
    <source>
        <dbReference type="ARBA" id="ARBA00022490"/>
    </source>
</evidence>
<dbReference type="GO" id="GO:0032259">
    <property type="term" value="P:methylation"/>
    <property type="evidence" value="ECO:0007669"/>
    <property type="project" value="UniProtKB-KW"/>
</dbReference>
<dbReference type="GO" id="GO:0010038">
    <property type="term" value="P:response to metal ion"/>
    <property type="evidence" value="ECO:0007669"/>
    <property type="project" value="InterPro"/>
</dbReference>
<dbReference type="Proteomes" id="UP000057158">
    <property type="component" value="Chromosome"/>
</dbReference>
<evidence type="ECO:0000256" key="3">
    <source>
        <dbReference type="ARBA" id="ARBA00008145"/>
    </source>
</evidence>
<dbReference type="SUPFAM" id="SSF53335">
    <property type="entry name" value="S-adenosyl-L-methionine-dependent methyltransferases"/>
    <property type="match status" value="1"/>
</dbReference>
<name>A0A0M4DFN2_9BACT</name>
<dbReference type="NCBIfam" id="TIGR03840">
    <property type="entry name" value="TMPT_Se_Te"/>
    <property type="match status" value="1"/>
</dbReference>
<keyword evidence="8" id="KW-0949">S-adenosyl-L-methionine</keyword>
<dbReference type="FunFam" id="3.40.50.150:FF:000101">
    <property type="entry name" value="Thiopurine S-methyltransferase"/>
    <property type="match status" value="1"/>
</dbReference>
<comment type="subcellular location">
    <subcellularLocation>
        <location evidence="2">Cytoplasm</location>
    </subcellularLocation>
</comment>
<dbReference type="PANTHER" id="PTHR10259:SF11">
    <property type="entry name" value="THIOPURINE S-METHYLTRANSFERASE"/>
    <property type="match status" value="1"/>
</dbReference>
<comment type="catalytic activity">
    <reaction evidence="1">
        <text>S-adenosyl-L-methionine + a thiopurine = S-adenosyl-L-homocysteine + a thiopurine S-methylether.</text>
        <dbReference type="EC" id="2.1.1.67"/>
    </reaction>
</comment>
<dbReference type="PROSITE" id="PS51585">
    <property type="entry name" value="SAM_MT_TPMT"/>
    <property type="match status" value="1"/>
</dbReference>
<evidence type="ECO:0000256" key="6">
    <source>
        <dbReference type="ARBA" id="ARBA00022603"/>
    </source>
</evidence>
<evidence type="ECO:0000313" key="10">
    <source>
        <dbReference type="EMBL" id="ALC15562.1"/>
    </source>
</evidence>